<feature type="transmembrane region" description="Helical" evidence="7">
    <location>
        <begin position="91"/>
        <end position="110"/>
    </location>
</feature>
<keyword evidence="10" id="KW-1185">Reference proteome</keyword>
<feature type="transmembrane region" description="Helical" evidence="7">
    <location>
        <begin position="122"/>
        <end position="140"/>
    </location>
</feature>
<evidence type="ECO:0000256" key="3">
    <source>
        <dbReference type="ARBA" id="ARBA00022692"/>
    </source>
</evidence>
<dbReference type="GO" id="GO:0005789">
    <property type="term" value="C:endoplasmic reticulum membrane"/>
    <property type="evidence" value="ECO:0007669"/>
    <property type="project" value="UniProtKB-SubCell"/>
</dbReference>
<accession>K8F025</accession>
<keyword evidence="3 7" id="KW-0812">Transmembrane</keyword>
<dbReference type="InterPro" id="IPR033118">
    <property type="entry name" value="EXPERA"/>
</dbReference>
<evidence type="ECO:0000256" key="2">
    <source>
        <dbReference type="ARBA" id="ARBA00009096"/>
    </source>
</evidence>
<dbReference type="STRING" id="41875.K8F025"/>
<keyword evidence="6 7" id="KW-0472">Membrane</keyword>
<dbReference type="PIRSF" id="PIRSF031032">
    <property type="entry name" value="TMP_97_prd"/>
    <property type="match status" value="1"/>
</dbReference>
<reference evidence="9 10" key="1">
    <citation type="submission" date="2011-10" db="EMBL/GenBank/DDBJ databases">
        <authorList>
            <person name="Genoscope - CEA"/>
        </authorList>
    </citation>
    <scope>NUCLEOTIDE SEQUENCE [LARGE SCALE GENOMIC DNA]</scope>
    <source>
        <strain evidence="9 10">RCC 1105</strain>
    </source>
</reference>
<dbReference type="PROSITE" id="PS51751">
    <property type="entry name" value="EXPERA"/>
    <property type="match status" value="1"/>
</dbReference>
<evidence type="ECO:0000256" key="1">
    <source>
        <dbReference type="ARBA" id="ARBA00004477"/>
    </source>
</evidence>
<gene>
    <name evidence="9" type="ordered locus">Bathy10g00450</name>
</gene>
<evidence type="ECO:0000313" key="10">
    <source>
        <dbReference type="Proteomes" id="UP000198341"/>
    </source>
</evidence>
<dbReference type="PANTHER" id="PTHR31204:SF1">
    <property type="entry name" value="SIGMA INTRACELLULAR RECEPTOR 2"/>
    <property type="match status" value="1"/>
</dbReference>
<evidence type="ECO:0000313" key="9">
    <source>
        <dbReference type="EMBL" id="CCO18130.1"/>
    </source>
</evidence>
<evidence type="ECO:0000256" key="7">
    <source>
        <dbReference type="PIRNR" id="PIRNR031032"/>
    </source>
</evidence>
<evidence type="ECO:0000256" key="4">
    <source>
        <dbReference type="ARBA" id="ARBA00022824"/>
    </source>
</evidence>
<comment type="subcellular location">
    <subcellularLocation>
        <location evidence="1">Endoplasmic reticulum membrane</location>
        <topology evidence="1">Multi-pass membrane protein</topology>
    </subcellularLocation>
</comment>
<sequence>MNDFMRKVYIAYFATHVPATILIDSQAIVPEKYVPSFARQLLKFHIKQNDDFLMLEQPMWLKSFIVCEVLVQLPMFYVLLRKLLRKEETNIRWMGVGYSSHVMTTMVPILTEIYRRGSLTLFLIYFPYFFVPLLLFYSLATSREGHVFERKRRSATAKRK</sequence>
<organism evidence="9 10">
    <name type="scientific">Bathycoccus prasinos</name>
    <dbReference type="NCBI Taxonomy" id="41875"/>
    <lineage>
        <taxon>Eukaryota</taxon>
        <taxon>Viridiplantae</taxon>
        <taxon>Chlorophyta</taxon>
        <taxon>Mamiellophyceae</taxon>
        <taxon>Mamiellales</taxon>
        <taxon>Bathycoccaceae</taxon>
        <taxon>Bathycoccus</taxon>
    </lineage>
</organism>
<dbReference type="Pfam" id="PF05241">
    <property type="entry name" value="EBP"/>
    <property type="match status" value="1"/>
</dbReference>
<feature type="transmembrane region" description="Helical" evidence="7">
    <location>
        <begin position="59"/>
        <end position="79"/>
    </location>
</feature>
<dbReference type="Proteomes" id="UP000198341">
    <property type="component" value="Chromosome 10"/>
</dbReference>
<dbReference type="AlphaFoldDB" id="K8F025"/>
<dbReference type="EMBL" id="FO082269">
    <property type="protein sequence ID" value="CCO18130.1"/>
    <property type="molecule type" value="Genomic_DNA"/>
</dbReference>
<evidence type="ECO:0000256" key="5">
    <source>
        <dbReference type="ARBA" id="ARBA00022989"/>
    </source>
</evidence>
<dbReference type="InterPro" id="IPR016964">
    <property type="entry name" value="Sigma2_recept"/>
</dbReference>
<evidence type="ECO:0000256" key="6">
    <source>
        <dbReference type="ARBA" id="ARBA00023136"/>
    </source>
</evidence>
<dbReference type="PANTHER" id="PTHR31204">
    <property type="entry name" value="SIGMA INTRACELLULAR RECEPTOR 2"/>
    <property type="match status" value="1"/>
</dbReference>
<comment type="similarity">
    <text evidence="2">Belongs to the TMEM97/sigma-2 receptor family.</text>
</comment>
<keyword evidence="4" id="KW-0256">Endoplasmic reticulum</keyword>
<dbReference type="InterPro" id="IPR051987">
    <property type="entry name" value="Sigma-2_receptor-like"/>
</dbReference>
<keyword evidence="5 7" id="KW-1133">Transmembrane helix</keyword>
<name>K8F025_9CHLO</name>
<feature type="domain" description="EXPERA" evidence="8">
    <location>
        <begin position="5"/>
        <end position="136"/>
    </location>
</feature>
<protein>
    <recommendedName>
        <fullName evidence="8">EXPERA domain-containing protein</fullName>
    </recommendedName>
</protein>
<dbReference type="GeneID" id="19013122"/>
<dbReference type="RefSeq" id="XP_007510597.1">
    <property type="nucleotide sequence ID" value="XM_007510535.1"/>
</dbReference>
<dbReference type="eggNOG" id="ENOG502S75H">
    <property type="taxonomic scope" value="Eukaryota"/>
</dbReference>
<proteinExistence type="inferred from homology"/>
<dbReference type="OrthoDB" id="433124at2759"/>
<evidence type="ECO:0000259" key="8">
    <source>
        <dbReference type="PROSITE" id="PS51751"/>
    </source>
</evidence>
<dbReference type="KEGG" id="bpg:Bathy10g00450"/>